<name>A0A9W7CP40_9STRA</name>
<dbReference type="EMBL" id="BSXT01000986">
    <property type="protein sequence ID" value="GMF37094.1"/>
    <property type="molecule type" value="Genomic_DNA"/>
</dbReference>
<dbReference type="PROSITE" id="PS51677">
    <property type="entry name" value="NODB"/>
    <property type="match status" value="1"/>
</dbReference>
<dbReference type="GO" id="GO:0016810">
    <property type="term" value="F:hydrolase activity, acting on carbon-nitrogen (but not peptide) bonds"/>
    <property type="evidence" value="ECO:0007669"/>
    <property type="project" value="InterPro"/>
</dbReference>
<gene>
    <name evidence="2" type="ORF">Pfra01_001029900</name>
</gene>
<dbReference type="Gene3D" id="3.20.20.370">
    <property type="entry name" value="Glycoside hydrolase/deacetylase"/>
    <property type="match status" value="1"/>
</dbReference>
<keyword evidence="3" id="KW-1185">Reference proteome</keyword>
<evidence type="ECO:0000313" key="3">
    <source>
        <dbReference type="Proteomes" id="UP001165121"/>
    </source>
</evidence>
<accession>A0A9W7CP40</accession>
<sequence length="366" mass="41496">MRSKTRVSTSVSVTSSWFTYRLRRRGGGDERDVSFNLRPHAFKDQLRICGVARESMAETSVARDLVGYGARGFDPKWPGGKKLALQFVLNYEEGGENCLLNGDAASEHLLSDIVGAAPYVGQRHMNMESLYEYGSRAGFWRLHRAFTERSIPLTVYAVGLALEKNTQAAQAMKDAGWEVASHGYRWIDYQNVDEATEREHIRKTVAIHEKLLGKRPVGIYQGKPNVNTRRLVVEEGGFLYDADAYNDDLPYWNMQFGRPHLVIPYTLNNNDMKFVSAQGFNSGDQFFTYLKDAFDVLLAEGRAGQPKMMSVGLHCRVVGHPGRIAALLRFLDYVQSFQDVWICKREDIAHHWYKTHYPQAASASKL</sequence>
<dbReference type="InterPro" id="IPR011330">
    <property type="entry name" value="Glyco_hydro/deAcase_b/a-brl"/>
</dbReference>
<dbReference type="OrthoDB" id="9970124at2759"/>
<dbReference type="Pfam" id="PF01522">
    <property type="entry name" value="Polysacc_deac_1"/>
    <property type="match status" value="1"/>
</dbReference>
<dbReference type="CDD" id="cd10977">
    <property type="entry name" value="CE4_PuuE_SpCDA1"/>
    <property type="match status" value="1"/>
</dbReference>
<proteinExistence type="predicted"/>
<dbReference type="NCBIfam" id="TIGR03212">
    <property type="entry name" value="uraD_N-term-dom"/>
    <property type="match status" value="1"/>
</dbReference>
<organism evidence="2 3">
    <name type="scientific">Phytophthora fragariaefolia</name>
    <dbReference type="NCBI Taxonomy" id="1490495"/>
    <lineage>
        <taxon>Eukaryota</taxon>
        <taxon>Sar</taxon>
        <taxon>Stramenopiles</taxon>
        <taxon>Oomycota</taxon>
        <taxon>Peronosporomycetes</taxon>
        <taxon>Peronosporales</taxon>
        <taxon>Peronosporaceae</taxon>
        <taxon>Phytophthora</taxon>
    </lineage>
</organism>
<comment type="caution">
    <text evidence="2">The sequence shown here is derived from an EMBL/GenBank/DDBJ whole genome shotgun (WGS) entry which is preliminary data.</text>
</comment>
<evidence type="ECO:0000259" key="1">
    <source>
        <dbReference type="PROSITE" id="PS51677"/>
    </source>
</evidence>
<dbReference type="SUPFAM" id="SSF88713">
    <property type="entry name" value="Glycoside hydrolase/deacetylase"/>
    <property type="match status" value="1"/>
</dbReference>
<evidence type="ECO:0000313" key="2">
    <source>
        <dbReference type="EMBL" id="GMF37094.1"/>
    </source>
</evidence>
<dbReference type="GO" id="GO:0005975">
    <property type="term" value="P:carbohydrate metabolic process"/>
    <property type="evidence" value="ECO:0007669"/>
    <property type="project" value="InterPro"/>
</dbReference>
<dbReference type="InterPro" id="IPR017625">
    <property type="entry name" value="PuuE"/>
</dbReference>
<dbReference type="InterPro" id="IPR002509">
    <property type="entry name" value="NODB_dom"/>
</dbReference>
<dbReference type="AlphaFoldDB" id="A0A9W7CP40"/>
<dbReference type="PANTHER" id="PTHR43123:SF1">
    <property type="entry name" value="POLYSACCHARIDE DEACETYLASE-RELATED"/>
    <property type="match status" value="1"/>
</dbReference>
<protein>
    <submittedName>
        <fullName evidence="2">Unnamed protein product</fullName>
    </submittedName>
</protein>
<dbReference type="PANTHER" id="PTHR43123">
    <property type="entry name" value="POLYSACCHARIDE DEACETYLASE-RELATED"/>
    <property type="match status" value="1"/>
</dbReference>
<dbReference type="Proteomes" id="UP001165121">
    <property type="component" value="Unassembled WGS sequence"/>
</dbReference>
<feature type="domain" description="NodB homology" evidence="1">
    <location>
        <begin position="125"/>
        <end position="343"/>
    </location>
</feature>
<reference evidence="2" key="1">
    <citation type="submission" date="2023-04" db="EMBL/GenBank/DDBJ databases">
        <title>Phytophthora fragariaefolia NBRC 109709.</title>
        <authorList>
            <person name="Ichikawa N."/>
            <person name="Sato H."/>
            <person name="Tonouchi N."/>
        </authorList>
    </citation>
    <scope>NUCLEOTIDE SEQUENCE</scope>
    <source>
        <strain evidence="2">NBRC 109709</strain>
    </source>
</reference>